<dbReference type="PROSITE" id="PS00675">
    <property type="entry name" value="SIGMA54_INTERACT_1"/>
    <property type="match status" value="1"/>
</dbReference>
<reference evidence="1 2" key="2">
    <citation type="submission" date="2019-01" db="EMBL/GenBank/DDBJ databases">
        <title>The decoding of complex shrimp genome reveals the adaptation for benthos swimmer, frequently molting mechanism and breeding impact on genome.</title>
        <authorList>
            <person name="Sun Y."/>
            <person name="Gao Y."/>
            <person name="Yu Y."/>
        </authorList>
    </citation>
    <scope>NUCLEOTIDE SEQUENCE [LARGE SCALE GENOMIC DNA]</scope>
    <source>
        <tissue evidence="1">Muscle</tissue>
    </source>
</reference>
<accession>A0A423U1G4</accession>
<evidence type="ECO:0000313" key="2">
    <source>
        <dbReference type="Proteomes" id="UP000283509"/>
    </source>
</evidence>
<dbReference type="EMBL" id="QCYY01000812">
    <property type="protein sequence ID" value="ROT82520.1"/>
    <property type="molecule type" value="Genomic_DNA"/>
</dbReference>
<dbReference type="SUPFAM" id="SSF52540">
    <property type="entry name" value="P-loop containing nucleoside triphosphate hydrolases"/>
    <property type="match status" value="1"/>
</dbReference>
<comment type="caution">
    <text evidence="1">The sequence shown here is derived from an EMBL/GenBank/DDBJ whole genome shotgun (WGS) entry which is preliminary data.</text>
</comment>
<protein>
    <recommendedName>
        <fullName evidence="3">G domain-containing protein</fullName>
    </recommendedName>
</protein>
<dbReference type="Gene3D" id="3.40.50.300">
    <property type="entry name" value="P-loop containing nucleotide triphosphate hydrolases"/>
    <property type="match status" value="1"/>
</dbReference>
<keyword evidence="2" id="KW-1185">Reference proteome</keyword>
<reference evidence="1 2" key="1">
    <citation type="submission" date="2018-04" db="EMBL/GenBank/DDBJ databases">
        <authorList>
            <person name="Zhang X."/>
            <person name="Yuan J."/>
            <person name="Li F."/>
            <person name="Xiang J."/>
        </authorList>
    </citation>
    <scope>NUCLEOTIDE SEQUENCE [LARGE SCALE GENOMIC DNA]</scope>
    <source>
        <tissue evidence="1">Muscle</tissue>
    </source>
</reference>
<organism evidence="1 2">
    <name type="scientific">Penaeus vannamei</name>
    <name type="common">Whiteleg shrimp</name>
    <name type="synonym">Litopenaeus vannamei</name>
    <dbReference type="NCBI Taxonomy" id="6689"/>
    <lineage>
        <taxon>Eukaryota</taxon>
        <taxon>Metazoa</taxon>
        <taxon>Ecdysozoa</taxon>
        <taxon>Arthropoda</taxon>
        <taxon>Crustacea</taxon>
        <taxon>Multicrustacea</taxon>
        <taxon>Malacostraca</taxon>
        <taxon>Eumalacostraca</taxon>
        <taxon>Eucarida</taxon>
        <taxon>Decapoda</taxon>
        <taxon>Dendrobranchiata</taxon>
        <taxon>Penaeoidea</taxon>
        <taxon>Penaeidae</taxon>
        <taxon>Penaeus</taxon>
    </lineage>
</organism>
<dbReference type="Proteomes" id="UP000283509">
    <property type="component" value="Unassembled WGS sequence"/>
</dbReference>
<dbReference type="PANTHER" id="PTHR32046:SF14">
    <property type="match status" value="1"/>
</dbReference>
<dbReference type="AlphaFoldDB" id="A0A423U1G4"/>
<sequence>MNGRQLKQRVIEEYTTSCVSDSDGLSLYELKAAPVHKDEATNIQVLAVGPATDKETIAVLLLGETGAGKTRLTNTLINIVFGVQLADDFRFAVKDQVDVPSRSQIHSQTDYITAYLINHMDGMMIDCSIMIIDTPGFYDTRGVECENRASERLSSFLLNDFGIEYLHCVGLVAKANQNRISKYQVDVLNEFSSVLSYDATPVTKLLATFASDDNHVHEVVRAAGISFSSVYEFDNWPLYKRNPNDSCRTSAILEFRWENMEKECVRFLKELSVVPPMNLKNTRDLHEEKKLLSEAKDQLMTETRLTGEIVRTLPKLKLELKNYTEKAKHTNWKCSEKTVTVERYDVAEGYHAHNCKVCKKTCVPSCQDPSNVVAGVVGTTSGVGTAFATGLGSAMCAGGVIGSEVGLLGGPIGVGVGSCIGLVSGLAVGISAGIKSRKTKAECPLVRCDSICEEDGCPHKLSDHQVEHFAIAESEDLIEKVNAPLKLKYGSLMDMIKKTQGVIKEREETMQVYKESLTMLAVRIVKHTRRISELSMNSEYVTPEKIIDEMIKDVEDEEQIKVLRMCLSAMKLLENPSADSAMSQEADKRTLYS</sequence>
<name>A0A423U1G4_PENVA</name>
<proteinExistence type="predicted"/>
<dbReference type="InterPro" id="IPR025662">
    <property type="entry name" value="Sigma_54_int_dom_ATP-bd_1"/>
</dbReference>
<evidence type="ECO:0000313" key="1">
    <source>
        <dbReference type="EMBL" id="ROT82520.1"/>
    </source>
</evidence>
<dbReference type="InterPro" id="IPR027417">
    <property type="entry name" value="P-loop_NTPase"/>
</dbReference>
<gene>
    <name evidence="1" type="ORF">C7M84_024313</name>
</gene>
<dbReference type="OrthoDB" id="2386367at2759"/>
<dbReference type="PANTHER" id="PTHR32046">
    <property type="entry name" value="G DOMAIN-CONTAINING PROTEIN"/>
    <property type="match status" value="1"/>
</dbReference>
<evidence type="ECO:0008006" key="3">
    <source>
        <dbReference type="Google" id="ProtNLM"/>
    </source>
</evidence>